<dbReference type="EMBL" id="SMGQ01000013">
    <property type="protein sequence ID" value="TCK92784.1"/>
    <property type="molecule type" value="Genomic_DNA"/>
</dbReference>
<gene>
    <name evidence="1" type="ORF">EDC19_1939</name>
</gene>
<evidence type="ECO:0000313" key="1">
    <source>
        <dbReference type="EMBL" id="TCK92784.1"/>
    </source>
</evidence>
<dbReference type="GO" id="GO:0000160">
    <property type="term" value="P:phosphorelay signal transduction system"/>
    <property type="evidence" value="ECO:0007669"/>
    <property type="project" value="InterPro"/>
</dbReference>
<proteinExistence type="predicted"/>
<organism evidence="1 2">
    <name type="scientific">Natranaerovirga hydrolytica</name>
    <dbReference type="NCBI Taxonomy" id="680378"/>
    <lineage>
        <taxon>Bacteria</taxon>
        <taxon>Bacillati</taxon>
        <taxon>Bacillota</taxon>
        <taxon>Clostridia</taxon>
        <taxon>Lachnospirales</taxon>
        <taxon>Natranaerovirgaceae</taxon>
        <taxon>Natranaerovirga</taxon>
    </lineage>
</organism>
<protein>
    <recommendedName>
        <fullName evidence="3">HPt (Histidine-containing phosphotransfer) domain-containing protein</fullName>
    </recommendedName>
</protein>
<dbReference type="SUPFAM" id="SSF47226">
    <property type="entry name" value="Histidine-containing phosphotransfer domain, HPT domain"/>
    <property type="match status" value="1"/>
</dbReference>
<reference evidence="1 2" key="1">
    <citation type="submission" date="2019-03" db="EMBL/GenBank/DDBJ databases">
        <title>Genomic Encyclopedia of Type Strains, Phase IV (KMG-IV): sequencing the most valuable type-strain genomes for metagenomic binning, comparative biology and taxonomic classification.</title>
        <authorList>
            <person name="Goeker M."/>
        </authorList>
    </citation>
    <scope>NUCLEOTIDE SEQUENCE [LARGE SCALE GENOMIC DNA]</scope>
    <source>
        <strain evidence="1 2">DSM 24176</strain>
    </source>
</reference>
<dbReference type="Gene3D" id="1.20.120.160">
    <property type="entry name" value="HPT domain"/>
    <property type="match status" value="1"/>
</dbReference>
<dbReference type="InterPro" id="IPR036641">
    <property type="entry name" value="HPT_dom_sf"/>
</dbReference>
<accession>A0A4R1MNB0</accession>
<sequence length="114" mass="13270">MCHNKNYFSNIIEITDGDMEFVEEVANDLLEMFSEAHMEALESNIKHKEGAIVAKKAHKFRSAVVNFNMVKLEKILRELECFGKNNTLEKTNGIIDNIKFEIQQFKNTLEKFNK</sequence>
<evidence type="ECO:0008006" key="3">
    <source>
        <dbReference type="Google" id="ProtNLM"/>
    </source>
</evidence>
<keyword evidence="2" id="KW-1185">Reference proteome</keyword>
<comment type="caution">
    <text evidence="1">The sequence shown here is derived from an EMBL/GenBank/DDBJ whole genome shotgun (WGS) entry which is preliminary data.</text>
</comment>
<dbReference type="Proteomes" id="UP000294545">
    <property type="component" value="Unassembled WGS sequence"/>
</dbReference>
<name>A0A4R1MNB0_9FIRM</name>
<dbReference type="OrthoDB" id="9131849at2"/>
<dbReference type="RefSeq" id="WP_132282642.1">
    <property type="nucleotide sequence ID" value="NZ_SMGQ01000013.1"/>
</dbReference>
<dbReference type="AlphaFoldDB" id="A0A4R1MNB0"/>
<evidence type="ECO:0000313" key="2">
    <source>
        <dbReference type="Proteomes" id="UP000294545"/>
    </source>
</evidence>